<keyword evidence="1" id="KW-0472">Membrane</keyword>
<dbReference type="AlphaFoldDB" id="A0A379DIK2"/>
<organism evidence="2 3">
    <name type="scientific">Porphyromonas macacae</name>
    <dbReference type="NCBI Taxonomy" id="28115"/>
    <lineage>
        <taxon>Bacteria</taxon>
        <taxon>Pseudomonadati</taxon>
        <taxon>Bacteroidota</taxon>
        <taxon>Bacteroidia</taxon>
        <taxon>Bacteroidales</taxon>
        <taxon>Porphyromonadaceae</taxon>
        <taxon>Porphyromonas</taxon>
    </lineage>
</organism>
<feature type="transmembrane region" description="Helical" evidence="1">
    <location>
        <begin position="12"/>
        <end position="31"/>
    </location>
</feature>
<gene>
    <name evidence="2" type="ORF">NCTC13100_01304</name>
</gene>
<sequence>MTGGAVIKAKPPYIYCFLFYYTPIYFLCAAFSHTSFTVIKQLLYFKVVRYSIIDFLCLRIF</sequence>
<accession>A0A379DIK2</accession>
<dbReference type="EMBL" id="UGTI01000001">
    <property type="protein sequence ID" value="SUB78151.1"/>
    <property type="molecule type" value="Genomic_DNA"/>
</dbReference>
<reference evidence="2 3" key="1">
    <citation type="submission" date="2018-06" db="EMBL/GenBank/DDBJ databases">
        <authorList>
            <consortium name="Pathogen Informatics"/>
            <person name="Doyle S."/>
        </authorList>
    </citation>
    <scope>NUCLEOTIDE SEQUENCE [LARGE SCALE GENOMIC DNA]</scope>
    <source>
        <strain evidence="2 3">NCTC13100</strain>
    </source>
</reference>
<proteinExistence type="predicted"/>
<keyword evidence="1" id="KW-0812">Transmembrane</keyword>
<evidence type="ECO:0000313" key="2">
    <source>
        <dbReference type="EMBL" id="SUB78151.1"/>
    </source>
</evidence>
<protein>
    <submittedName>
        <fullName evidence="2">Uncharacterized protein</fullName>
    </submittedName>
</protein>
<evidence type="ECO:0000256" key="1">
    <source>
        <dbReference type="SAM" id="Phobius"/>
    </source>
</evidence>
<evidence type="ECO:0000313" key="3">
    <source>
        <dbReference type="Proteomes" id="UP000254263"/>
    </source>
</evidence>
<dbReference type="Proteomes" id="UP000254263">
    <property type="component" value="Unassembled WGS sequence"/>
</dbReference>
<name>A0A379DIK2_9PORP</name>
<keyword evidence="1" id="KW-1133">Transmembrane helix</keyword>